<evidence type="ECO:0000313" key="5">
    <source>
        <dbReference type="EMBL" id="MBN8205446.1"/>
    </source>
</evidence>
<dbReference type="EC" id="3.1.2.4" evidence="2"/>
<dbReference type="Proteomes" id="UP000664385">
    <property type="component" value="Unassembled WGS sequence"/>
</dbReference>
<organism evidence="5 6">
    <name type="scientific">Microbacterium esteraromaticum</name>
    <dbReference type="NCBI Taxonomy" id="57043"/>
    <lineage>
        <taxon>Bacteria</taxon>
        <taxon>Bacillati</taxon>
        <taxon>Actinomycetota</taxon>
        <taxon>Actinomycetes</taxon>
        <taxon>Micrococcales</taxon>
        <taxon>Microbacteriaceae</taxon>
        <taxon>Microbacterium</taxon>
    </lineage>
</organism>
<dbReference type="SUPFAM" id="SSF52096">
    <property type="entry name" value="ClpP/crotonase"/>
    <property type="match status" value="1"/>
</dbReference>
<dbReference type="InterPro" id="IPR029045">
    <property type="entry name" value="ClpP/crotonase-like_dom_sf"/>
</dbReference>
<sequence>MTADATPDVLIERRGRVGVITLNRPRAINALTHPMVLAMRAALDGWAQDDSVRTVAITGAGERGLCAGGDIVSLYHDARSGDGAASAAFWYDEYRLNAQIARYDKPIVAVQDGIVLGGGIGISAHASHRVVTERSSLGLPEVSIGFVPDVGATWLLANAPGHLGTFAALTAATLNAADAMFLGLSDAYVPSERIPRLLTALESMEAGEAVLLLSTDAGAPPLASAREWIDAAFAADSISGIAHRLRMTGGADADRAAAAMARQSPMALAVTLESLRRAATLDTLEQALGQEYRVSRHAHAAPDFVEGVRAQVIDKDRRPRWQPYNEQDRALVDAYFAPHGDHDLLLTTALTS</sequence>
<dbReference type="AlphaFoldDB" id="A0A939IUI8"/>
<feature type="domain" description="Enoyl-CoA hydratase/isomerase" evidence="4">
    <location>
        <begin position="17"/>
        <end position="336"/>
    </location>
</feature>
<keyword evidence="3" id="KW-0378">Hydrolase</keyword>
<protein>
    <recommendedName>
        <fullName evidence="2">3-hydroxyisobutyryl-CoA hydrolase</fullName>
        <ecNumber evidence="2">3.1.2.4</ecNumber>
    </recommendedName>
</protein>
<evidence type="ECO:0000259" key="4">
    <source>
        <dbReference type="Pfam" id="PF16113"/>
    </source>
</evidence>
<dbReference type="InterPro" id="IPR045004">
    <property type="entry name" value="ECH_dom"/>
</dbReference>
<dbReference type="Pfam" id="PF16113">
    <property type="entry name" value="ECH_2"/>
    <property type="match status" value="1"/>
</dbReference>
<gene>
    <name evidence="5" type="ORF">JF543_05680</name>
</gene>
<accession>A0A939IUI8</accession>
<evidence type="ECO:0000256" key="1">
    <source>
        <dbReference type="ARBA" id="ARBA00001709"/>
    </source>
</evidence>
<comment type="catalytic activity">
    <reaction evidence="1">
        <text>3-hydroxy-2-methylpropanoyl-CoA + H2O = 3-hydroxy-2-methylpropanoate + CoA + H(+)</text>
        <dbReference type="Rhea" id="RHEA:20888"/>
        <dbReference type="ChEBI" id="CHEBI:11805"/>
        <dbReference type="ChEBI" id="CHEBI:15377"/>
        <dbReference type="ChEBI" id="CHEBI:15378"/>
        <dbReference type="ChEBI" id="CHEBI:57287"/>
        <dbReference type="ChEBI" id="CHEBI:57340"/>
        <dbReference type="EC" id="3.1.2.4"/>
    </reaction>
</comment>
<dbReference type="GO" id="GO:0003860">
    <property type="term" value="F:3-hydroxyisobutyryl-CoA hydrolase activity"/>
    <property type="evidence" value="ECO:0007669"/>
    <property type="project" value="UniProtKB-EC"/>
</dbReference>
<dbReference type="RefSeq" id="WP_206823102.1">
    <property type="nucleotide sequence ID" value="NZ_JAEMWU010000001.1"/>
</dbReference>
<dbReference type="CDD" id="cd06558">
    <property type="entry name" value="crotonase-like"/>
    <property type="match status" value="1"/>
</dbReference>
<evidence type="ECO:0000256" key="3">
    <source>
        <dbReference type="ARBA" id="ARBA00022801"/>
    </source>
</evidence>
<dbReference type="PANTHER" id="PTHR43176:SF3">
    <property type="entry name" value="3-HYDROXYISOBUTYRYL-COA HYDROLASE, MITOCHONDRIAL"/>
    <property type="match status" value="1"/>
</dbReference>
<dbReference type="EMBL" id="JAEMWU010000001">
    <property type="protein sequence ID" value="MBN8205446.1"/>
    <property type="molecule type" value="Genomic_DNA"/>
</dbReference>
<evidence type="ECO:0000313" key="6">
    <source>
        <dbReference type="Proteomes" id="UP000664385"/>
    </source>
</evidence>
<name>A0A939IUI8_9MICO</name>
<reference evidence="5" key="1">
    <citation type="submission" date="2020-12" db="EMBL/GenBank/DDBJ databases">
        <title>PHA producing bacteria isolated from mangrove.</title>
        <authorList>
            <person name="Zheng W."/>
            <person name="Yu S."/>
            <person name="Huang Y."/>
        </authorList>
    </citation>
    <scope>NUCLEOTIDE SEQUENCE</scope>
    <source>
        <strain evidence="5">GN8-5</strain>
    </source>
</reference>
<dbReference type="GO" id="GO:0005829">
    <property type="term" value="C:cytosol"/>
    <property type="evidence" value="ECO:0007669"/>
    <property type="project" value="TreeGrafter"/>
</dbReference>
<proteinExistence type="predicted"/>
<comment type="caution">
    <text evidence="5">The sequence shown here is derived from an EMBL/GenBank/DDBJ whole genome shotgun (WGS) entry which is preliminary data.</text>
</comment>
<dbReference type="GO" id="GO:0006574">
    <property type="term" value="P:L-valine catabolic process"/>
    <property type="evidence" value="ECO:0007669"/>
    <property type="project" value="TreeGrafter"/>
</dbReference>
<dbReference type="PANTHER" id="PTHR43176">
    <property type="entry name" value="3-HYDROXYISOBUTYRYL-COA HYDROLASE-RELATED"/>
    <property type="match status" value="1"/>
</dbReference>
<dbReference type="InterPro" id="IPR032259">
    <property type="entry name" value="HIBYL-CoA-H"/>
</dbReference>
<evidence type="ECO:0000256" key="2">
    <source>
        <dbReference type="ARBA" id="ARBA00011915"/>
    </source>
</evidence>
<dbReference type="NCBIfam" id="NF004127">
    <property type="entry name" value="PRK05617.1"/>
    <property type="match status" value="1"/>
</dbReference>
<dbReference type="Gene3D" id="3.90.226.10">
    <property type="entry name" value="2-enoyl-CoA Hydratase, Chain A, domain 1"/>
    <property type="match status" value="1"/>
</dbReference>